<accession>A0ACC0VXH6</accession>
<evidence type="ECO:0000313" key="2">
    <source>
        <dbReference type="Proteomes" id="UP001163321"/>
    </source>
</evidence>
<organism evidence="1 2">
    <name type="scientific">Peronosclerospora sorghi</name>
    <dbReference type="NCBI Taxonomy" id="230839"/>
    <lineage>
        <taxon>Eukaryota</taxon>
        <taxon>Sar</taxon>
        <taxon>Stramenopiles</taxon>
        <taxon>Oomycota</taxon>
        <taxon>Peronosporomycetes</taxon>
        <taxon>Peronosporales</taxon>
        <taxon>Peronosporaceae</taxon>
        <taxon>Peronosclerospora</taxon>
    </lineage>
</organism>
<protein>
    <submittedName>
        <fullName evidence="1">Uncharacterized protein</fullName>
    </submittedName>
</protein>
<dbReference type="Proteomes" id="UP001163321">
    <property type="component" value="Chromosome 6"/>
</dbReference>
<evidence type="ECO:0000313" key="1">
    <source>
        <dbReference type="EMBL" id="KAI9910625.1"/>
    </source>
</evidence>
<dbReference type="EMBL" id="CM047585">
    <property type="protein sequence ID" value="KAI9910625.1"/>
    <property type="molecule type" value="Genomic_DNA"/>
</dbReference>
<reference evidence="1 2" key="1">
    <citation type="journal article" date="2022" name="bioRxiv">
        <title>The genome of the oomycete Peronosclerospora sorghi, a cosmopolitan pathogen of maize and sorghum, is inflated with dispersed pseudogenes.</title>
        <authorList>
            <person name="Fletcher K."/>
            <person name="Martin F."/>
            <person name="Isakeit T."/>
            <person name="Cavanaugh K."/>
            <person name="Magill C."/>
            <person name="Michelmore R."/>
        </authorList>
    </citation>
    <scope>NUCLEOTIDE SEQUENCE [LARGE SCALE GENOMIC DNA]</scope>
    <source>
        <strain evidence="1">P6</strain>
    </source>
</reference>
<proteinExistence type="predicted"/>
<name>A0ACC0VXH6_9STRA</name>
<keyword evidence="2" id="KW-1185">Reference proteome</keyword>
<sequence>MKQNSDKWLEHLASTHWMDHVSRILDSAVEIARIVKEQKSSVLIHCSDGWDCTAQLTSLAELLLDPYYRTRIGFQQLIEKEWCSFGHKFRDRTAHGASNHSNEYSPIFLQWVDCVWQVVVRYVAL</sequence>
<comment type="caution">
    <text evidence="1">The sequence shown here is derived from an EMBL/GenBank/DDBJ whole genome shotgun (WGS) entry which is preliminary data.</text>
</comment>
<gene>
    <name evidence="1" type="ORF">PsorP6_010080</name>
</gene>